<sequence length="62" mass="6814">QRERERALGDFKSGRISVIIGTDVLGRGIDVPAVTHVINYDAPGDIEDYTHRIGRTGRAGHQ</sequence>
<proteinExistence type="predicted"/>
<dbReference type="CDD" id="cd18787">
    <property type="entry name" value="SF2_C_DEAD"/>
    <property type="match status" value="1"/>
</dbReference>
<evidence type="ECO:0000259" key="1">
    <source>
        <dbReference type="PROSITE" id="PS51194"/>
    </source>
</evidence>
<dbReference type="Pfam" id="PF00271">
    <property type="entry name" value="Helicase_C"/>
    <property type="match status" value="1"/>
</dbReference>
<dbReference type="PaxDb" id="2903-EOD34553"/>
<dbReference type="InterPro" id="IPR001650">
    <property type="entry name" value="Helicase_C-like"/>
</dbReference>
<dbReference type="STRING" id="2903.R1DGA5"/>
<dbReference type="HOGENOM" id="CLU_003041_25_3_1"/>
<dbReference type="RefSeq" id="XP_005786982.1">
    <property type="nucleotide sequence ID" value="XM_005786925.1"/>
</dbReference>
<dbReference type="eggNOG" id="KOG0335">
    <property type="taxonomic scope" value="Eukaryota"/>
</dbReference>
<dbReference type="OMA" id="DAATYMH"/>
<dbReference type="SUPFAM" id="SSF52540">
    <property type="entry name" value="P-loop containing nucleoside triphosphate hydrolases"/>
    <property type="match status" value="1"/>
</dbReference>
<dbReference type="GeneID" id="17279824"/>
<protein>
    <recommendedName>
        <fullName evidence="1">Helicase C-terminal domain-containing protein</fullName>
    </recommendedName>
</protein>
<evidence type="ECO:0000313" key="2">
    <source>
        <dbReference type="EnsemblProtists" id="EOD34553"/>
    </source>
</evidence>
<dbReference type="PANTHER" id="PTHR47958">
    <property type="entry name" value="ATP-DEPENDENT RNA HELICASE DBP3"/>
    <property type="match status" value="1"/>
</dbReference>
<evidence type="ECO:0000313" key="3">
    <source>
        <dbReference type="Proteomes" id="UP000013827"/>
    </source>
</evidence>
<dbReference type="SMART" id="SM00490">
    <property type="entry name" value="HELICc"/>
    <property type="match status" value="1"/>
</dbReference>
<dbReference type="EnsemblProtists" id="EOD34553">
    <property type="protein sequence ID" value="EOD34553"/>
    <property type="gene ID" value="EMIHUDRAFT_49307"/>
</dbReference>
<organism evidence="2 3">
    <name type="scientific">Emiliania huxleyi (strain CCMP1516)</name>
    <dbReference type="NCBI Taxonomy" id="280463"/>
    <lineage>
        <taxon>Eukaryota</taxon>
        <taxon>Haptista</taxon>
        <taxon>Haptophyta</taxon>
        <taxon>Prymnesiophyceae</taxon>
        <taxon>Isochrysidales</taxon>
        <taxon>Noelaerhabdaceae</taxon>
        <taxon>Emiliania</taxon>
    </lineage>
</organism>
<name>A0A0D3KFL8_EMIH1</name>
<dbReference type="Proteomes" id="UP000013827">
    <property type="component" value="Unassembled WGS sequence"/>
</dbReference>
<feature type="domain" description="Helicase C-terminal" evidence="1">
    <location>
        <begin position="1"/>
        <end position="62"/>
    </location>
</feature>
<accession>A0A0D3KFL8</accession>
<dbReference type="Gene3D" id="3.40.50.300">
    <property type="entry name" value="P-loop containing nucleotide triphosphate hydrolases"/>
    <property type="match status" value="1"/>
</dbReference>
<dbReference type="KEGG" id="ehx:EMIHUDRAFT_49307"/>
<reference evidence="3" key="1">
    <citation type="journal article" date="2013" name="Nature">
        <title>Pan genome of the phytoplankton Emiliania underpins its global distribution.</title>
        <authorList>
            <person name="Read B.A."/>
            <person name="Kegel J."/>
            <person name="Klute M.J."/>
            <person name="Kuo A."/>
            <person name="Lefebvre S.C."/>
            <person name="Maumus F."/>
            <person name="Mayer C."/>
            <person name="Miller J."/>
            <person name="Monier A."/>
            <person name="Salamov A."/>
            <person name="Young J."/>
            <person name="Aguilar M."/>
            <person name="Claverie J.M."/>
            <person name="Frickenhaus S."/>
            <person name="Gonzalez K."/>
            <person name="Herman E.K."/>
            <person name="Lin Y.C."/>
            <person name="Napier J."/>
            <person name="Ogata H."/>
            <person name="Sarno A.F."/>
            <person name="Shmutz J."/>
            <person name="Schroeder D."/>
            <person name="de Vargas C."/>
            <person name="Verret F."/>
            <person name="von Dassow P."/>
            <person name="Valentin K."/>
            <person name="Van de Peer Y."/>
            <person name="Wheeler G."/>
            <person name="Dacks J.B."/>
            <person name="Delwiche C.F."/>
            <person name="Dyhrman S.T."/>
            <person name="Glockner G."/>
            <person name="John U."/>
            <person name="Richards T."/>
            <person name="Worden A.Z."/>
            <person name="Zhang X."/>
            <person name="Grigoriev I.V."/>
            <person name="Allen A.E."/>
            <person name="Bidle K."/>
            <person name="Borodovsky M."/>
            <person name="Bowler C."/>
            <person name="Brownlee C."/>
            <person name="Cock J.M."/>
            <person name="Elias M."/>
            <person name="Gladyshev V.N."/>
            <person name="Groth M."/>
            <person name="Guda C."/>
            <person name="Hadaegh A."/>
            <person name="Iglesias-Rodriguez M.D."/>
            <person name="Jenkins J."/>
            <person name="Jones B.M."/>
            <person name="Lawson T."/>
            <person name="Leese F."/>
            <person name="Lindquist E."/>
            <person name="Lobanov A."/>
            <person name="Lomsadze A."/>
            <person name="Malik S.B."/>
            <person name="Marsh M.E."/>
            <person name="Mackinder L."/>
            <person name="Mock T."/>
            <person name="Mueller-Roeber B."/>
            <person name="Pagarete A."/>
            <person name="Parker M."/>
            <person name="Probert I."/>
            <person name="Quesneville H."/>
            <person name="Raines C."/>
            <person name="Rensing S.A."/>
            <person name="Riano-Pachon D.M."/>
            <person name="Richier S."/>
            <person name="Rokitta S."/>
            <person name="Shiraiwa Y."/>
            <person name="Soanes D.M."/>
            <person name="van der Giezen M."/>
            <person name="Wahlund T.M."/>
            <person name="Williams B."/>
            <person name="Wilson W."/>
            <person name="Wolfe G."/>
            <person name="Wurch L.L."/>
        </authorList>
    </citation>
    <scope>NUCLEOTIDE SEQUENCE</scope>
</reference>
<keyword evidence="3" id="KW-1185">Reference proteome</keyword>
<dbReference type="PROSITE" id="PS51194">
    <property type="entry name" value="HELICASE_CTER"/>
    <property type="match status" value="1"/>
</dbReference>
<reference evidence="2" key="2">
    <citation type="submission" date="2024-10" db="UniProtKB">
        <authorList>
            <consortium name="EnsemblProtists"/>
        </authorList>
    </citation>
    <scope>IDENTIFICATION</scope>
</reference>
<dbReference type="InterPro" id="IPR027417">
    <property type="entry name" value="P-loop_NTPase"/>
</dbReference>
<dbReference type="AlphaFoldDB" id="A0A0D3KFL8"/>